<protein>
    <submittedName>
        <fullName evidence="1">Uncharacterized protein</fullName>
    </submittedName>
</protein>
<dbReference type="Proteomes" id="UP000005459">
    <property type="component" value="Unassembled WGS sequence"/>
</dbReference>
<keyword evidence="2" id="KW-1185">Reference proteome</keyword>
<proteinExistence type="predicted"/>
<dbReference type="AlphaFoldDB" id="F9UAN0"/>
<gene>
    <name evidence="1" type="ORF">ThimaDRAFT_2200</name>
</gene>
<reference evidence="1 2" key="1">
    <citation type="submission" date="2011-06" db="EMBL/GenBank/DDBJ databases">
        <title>The draft genome of Thiocapsa marina 5811.</title>
        <authorList>
            <consortium name="US DOE Joint Genome Institute (JGI-PGF)"/>
            <person name="Lucas S."/>
            <person name="Han J."/>
            <person name="Cheng J.-F."/>
            <person name="Goodwin L."/>
            <person name="Pitluck S."/>
            <person name="Peters L."/>
            <person name="Land M.L."/>
            <person name="Hauser L."/>
            <person name="Vogl K."/>
            <person name="Liu Z."/>
            <person name="Imhoff J."/>
            <person name="Thiel V."/>
            <person name="Frigaard N.-U."/>
            <person name="Bryant D."/>
            <person name="Woyke T.J."/>
        </authorList>
    </citation>
    <scope>NUCLEOTIDE SEQUENCE [LARGE SCALE GENOMIC DNA]</scope>
    <source>
        <strain evidence="1 2">5811</strain>
    </source>
</reference>
<evidence type="ECO:0000313" key="2">
    <source>
        <dbReference type="Proteomes" id="UP000005459"/>
    </source>
</evidence>
<dbReference type="RefSeq" id="WP_007193075.1">
    <property type="nucleotide sequence ID" value="NZ_AFWV01000006.1"/>
</dbReference>
<name>F9UAN0_9GAMM</name>
<evidence type="ECO:0000313" key="1">
    <source>
        <dbReference type="EMBL" id="EGV18782.1"/>
    </source>
</evidence>
<organism evidence="1 2">
    <name type="scientific">Thiocapsa marina 5811</name>
    <dbReference type="NCBI Taxonomy" id="768671"/>
    <lineage>
        <taxon>Bacteria</taxon>
        <taxon>Pseudomonadati</taxon>
        <taxon>Pseudomonadota</taxon>
        <taxon>Gammaproteobacteria</taxon>
        <taxon>Chromatiales</taxon>
        <taxon>Chromatiaceae</taxon>
        <taxon>Thiocapsa</taxon>
    </lineage>
</organism>
<accession>F9UAN0</accession>
<sequence>MTTVYYFQYFSGKRVVLRDGSGRLFYTDVEFLYNMMLHYRAHRDMPVVIGNDSHLEPESDDGLGDDGMFSYIVTDD</sequence>
<dbReference type="EMBL" id="AFWV01000006">
    <property type="protein sequence ID" value="EGV18782.1"/>
    <property type="molecule type" value="Genomic_DNA"/>
</dbReference>